<keyword evidence="2" id="KW-1185">Reference proteome</keyword>
<dbReference type="SUPFAM" id="SSF53254">
    <property type="entry name" value="Phosphoglycerate mutase-like"/>
    <property type="match status" value="1"/>
</dbReference>
<dbReference type="EMBL" id="AFOC01000019">
    <property type="protein sequence ID" value="EGV51995.1"/>
    <property type="molecule type" value="Genomic_DNA"/>
</dbReference>
<dbReference type="SMART" id="SM00855">
    <property type="entry name" value="PGAM"/>
    <property type="match status" value="1"/>
</dbReference>
<dbReference type="AlphaFoldDB" id="G2DBK4"/>
<sequence length="275" mass="30847">MNYFCWTLPVERSSSLTGVSGVACVNLRGASSSALLVLVRDEKTTYKLQYRHTVGCGGNMDLPLIETLRRKTITLLTTFLLLVLLGWNWSLGAVEAESLLTPAELIAALREGGMVLYMRHAATDHSQFDQSHNRAMLQDCRMQRNLSAEGRQQAERIGQAIRTLGIRIDEVFSSPYCRCRDTAQLAFGDHHVMQALHFAIGMRQSERAQMSEILRRQLGQAPRSGSNRVLVSHTANLKEATGLWPMLEGVVMVFRPQQGQSYQFLGQINPDDWPE</sequence>
<reference evidence="1" key="1">
    <citation type="journal article" date="2011" name="ISME J.">
        <title>The endosymbionts of the deep-sea tubeworms Riftia pachyptila and Tevnia jerichonana share an identical physiology as revealed by proteogenomic analyses.</title>
        <authorList>
            <person name="Gardebrecht A."/>
            <person name="Markert S."/>
            <person name="Felbeck H."/>
            <person name="Thuermer A."/>
            <person name="Albrecht D."/>
            <person name="Wollherr A."/>
            <person name="Kabisch J."/>
            <person name="Lehmann R."/>
            <person name="Daniel R."/>
            <person name="Liesegang H."/>
            <person name="Hecker M."/>
            <person name="Sievert S.M."/>
            <person name="Schweder T."/>
        </authorList>
    </citation>
    <scope>NUCLEOTIDE SEQUENCE [LARGE SCALE GENOMIC DNA]</scope>
</reference>
<evidence type="ECO:0000313" key="2">
    <source>
        <dbReference type="Proteomes" id="UP000004491"/>
    </source>
</evidence>
<dbReference type="Proteomes" id="UP000004491">
    <property type="component" value="Unassembled WGS sequence"/>
</dbReference>
<proteinExistence type="predicted"/>
<evidence type="ECO:0000313" key="1">
    <source>
        <dbReference type="EMBL" id="EGV51995.1"/>
    </source>
</evidence>
<dbReference type="InterPro" id="IPR029033">
    <property type="entry name" value="His_PPase_superfam"/>
</dbReference>
<comment type="caution">
    <text evidence="1">The sequence shown here is derived from an EMBL/GenBank/DDBJ whole genome shotgun (WGS) entry which is preliminary data.</text>
</comment>
<dbReference type="Gene3D" id="3.40.50.1240">
    <property type="entry name" value="Phosphoglycerate mutase-like"/>
    <property type="match status" value="1"/>
</dbReference>
<dbReference type="Pfam" id="PF00300">
    <property type="entry name" value="His_Phos_1"/>
    <property type="match status" value="1"/>
</dbReference>
<accession>G2DBK4</accession>
<name>G2DBK4_9GAMM</name>
<organism evidence="1 2">
    <name type="scientific">endosymbiont of Riftia pachyptila</name>
    <name type="common">vent Ph05</name>
    <dbReference type="NCBI Taxonomy" id="1048808"/>
    <lineage>
        <taxon>Bacteria</taxon>
        <taxon>Pseudomonadati</taxon>
        <taxon>Pseudomonadota</taxon>
        <taxon>Gammaproteobacteria</taxon>
        <taxon>sulfur-oxidizing symbionts</taxon>
    </lineage>
</organism>
<dbReference type="CDD" id="cd07040">
    <property type="entry name" value="HP"/>
    <property type="match status" value="1"/>
</dbReference>
<gene>
    <name evidence="1" type="ORF">Rifp1Sym_as00170</name>
</gene>
<dbReference type="InterPro" id="IPR013078">
    <property type="entry name" value="His_Pase_superF_clade-1"/>
</dbReference>
<protein>
    <submittedName>
        <fullName evidence="1">Putative phosphohistidine phosphatase</fullName>
    </submittedName>
</protein>